<dbReference type="EMBL" id="CP042430">
    <property type="protein sequence ID" value="QEC49545.1"/>
    <property type="molecule type" value="Genomic_DNA"/>
</dbReference>
<comment type="subcellular location">
    <subcellularLocation>
        <location evidence="1">Cell membrane</location>
        <topology evidence="1">Multi-pass membrane protein</topology>
    </subcellularLocation>
</comment>
<feature type="transmembrane region" description="Helical" evidence="8">
    <location>
        <begin position="215"/>
        <end position="233"/>
    </location>
</feature>
<accession>A0A5B8U966</accession>
<dbReference type="RefSeq" id="WP_146921911.1">
    <property type="nucleotide sequence ID" value="NZ_CP042430.1"/>
</dbReference>
<dbReference type="Gene3D" id="1.20.1720.10">
    <property type="entry name" value="Multidrug resistance protein D"/>
    <property type="match status" value="1"/>
</dbReference>
<comment type="similarity">
    <text evidence="2">Belongs to the major facilitator superfamily. EmrB family.</text>
</comment>
<dbReference type="InterPro" id="IPR020846">
    <property type="entry name" value="MFS_dom"/>
</dbReference>
<dbReference type="SUPFAM" id="SSF103473">
    <property type="entry name" value="MFS general substrate transporter"/>
    <property type="match status" value="1"/>
</dbReference>
<feature type="transmembrane region" description="Helical" evidence="8">
    <location>
        <begin position="346"/>
        <end position="365"/>
    </location>
</feature>
<keyword evidence="11" id="KW-1185">Reference proteome</keyword>
<feature type="transmembrane region" description="Helical" evidence="8">
    <location>
        <begin position="125"/>
        <end position="143"/>
    </location>
</feature>
<dbReference type="NCBIfam" id="TIGR00711">
    <property type="entry name" value="efflux_EmrB"/>
    <property type="match status" value="1"/>
</dbReference>
<organism evidence="10 11">
    <name type="scientific">Baekduia soli</name>
    <dbReference type="NCBI Taxonomy" id="496014"/>
    <lineage>
        <taxon>Bacteria</taxon>
        <taxon>Bacillati</taxon>
        <taxon>Actinomycetota</taxon>
        <taxon>Thermoleophilia</taxon>
        <taxon>Solirubrobacterales</taxon>
        <taxon>Baekduiaceae</taxon>
        <taxon>Baekduia</taxon>
    </lineage>
</organism>
<keyword evidence="5 8" id="KW-0812">Transmembrane</keyword>
<keyword evidence="6 8" id="KW-1133">Transmembrane helix</keyword>
<sequence length="491" mass="50306">MFLQLLPRAAPLPSPAAGSGRRRRFGVLLICCTSLFIVGLDVTVVNVALPAIGQDLHADVAGLQWTLGAYTVVMAGLLMLSGSTADRFGRRRTFVTGLGVFTAASLLCSVAPSVGLLVAFRALQAVGASMMNPVAMSIITNTFTDPRERAQAVGVWGAVFGVAMALGPIVGGALVASAGWRSIFWINLPLGLVAITLTLRFVPESRALRPRRFDPLGQVLVVLLLTSVTYGIIEVPRRGWSSAGSLATFAASVAGLLALVAYETRRDEPLLDPRFFRSVPFAASIAISVAAFAAFGGFLFLNTLYLQEVRGLSPLHAGLATVPMAAMTVVASTLSGRMVGRRGPRLPLLVAGAGSMAACALLAGVDAGTPFARLLAAYVVFGIGFGFVNAPITTAAVSGMPRAQAGVAAAVATTSRQFGQTLGVAVVGAIVASGAGGSVHAGLAPASLPAWWTLTGCGAVVLVLGHVATTRRAGASARRTAAALNPEAIAH</sequence>
<feature type="transmembrane region" description="Helical" evidence="8">
    <location>
        <begin position="313"/>
        <end position="334"/>
    </location>
</feature>
<evidence type="ECO:0000256" key="8">
    <source>
        <dbReference type="SAM" id="Phobius"/>
    </source>
</evidence>
<dbReference type="InterPro" id="IPR011701">
    <property type="entry name" value="MFS"/>
</dbReference>
<evidence type="ECO:0000256" key="7">
    <source>
        <dbReference type="ARBA" id="ARBA00023136"/>
    </source>
</evidence>
<feature type="transmembrane region" description="Helical" evidence="8">
    <location>
        <begin position="281"/>
        <end position="301"/>
    </location>
</feature>
<feature type="transmembrane region" description="Helical" evidence="8">
    <location>
        <begin position="25"/>
        <end position="49"/>
    </location>
</feature>
<dbReference type="InterPro" id="IPR004638">
    <property type="entry name" value="EmrB-like"/>
</dbReference>
<dbReference type="GO" id="GO:0005886">
    <property type="term" value="C:plasma membrane"/>
    <property type="evidence" value="ECO:0007669"/>
    <property type="project" value="UniProtKB-SubCell"/>
</dbReference>
<dbReference type="GO" id="GO:0022857">
    <property type="term" value="F:transmembrane transporter activity"/>
    <property type="evidence" value="ECO:0007669"/>
    <property type="project" value="InterPro"/>
</dbReference>
<dbReference type="PANTHER" id="PTHR42718">
    <property type="entry name" value="MAJOR FACILITATOR SUPERFAMILY MULTIDRUG TRANSPORTER MFSC"/>
    <property type="match status" value="1"/>
</dbReference>
<feature type="transmembrane region" description="Helical" evidence="8">
    <location>
        <begin position="182"/>
        <end position="203"/>
    </location>
</feature>
<keyword evidence="4" id="KW-1003">Cell membrane</keyword>
<reference evidence="10 11" key="1">
    <citation type="journal article" date="2018" name="J. Microbiol.">
        <title>Baekduia soli gen. nov., sp. nov., a novel bacterium isolated from the soil of Baekdu Mountain and proposal of a novel family name, Baekduiaceae fam. nov.</title>
        <authorList>
            <person name="An D.S."/>
            <person name="Siddiqi M.Z."/>
            <person name="Kim K.H."/>
            <person name="Yu H.S."/>
            <person name="Im W.T."/>
        </authorList>
    </citation>
    <scope>NUCLEOTIDE SEQUENCE [LARGE SCALE GENOMIC DNA]</scope>
    <source>
        <strain evidence="10 11">BR7-21</strain>
    </source>
</reference>
<dbReference type="AlphaFoldDB" id="A0A5B8U966"/>
<name>A0A5B8U966_9ACTN</name>
<feature type="transmembrane region" description="Helical" evidence="8">
    <location>
        <begin position="239"/>
        <end position="260"/>
    </location>
</feature>
<dbReference type="Gene3D" id="1.20.1250.20">
    <property type="entry name" value="MFS general substrate transporter like domains"/>
    <property type="match status" value="1"/>
</dbReference>
<dbReference type="InterPro" id="IPR036259">
    <property type="entry name" value="MFS_trans_sf"/>
</dbReference>
<evidence type="ECO:0000256" key="5">
    <source>
        <dbReference type="ARBA" id="ARBA00022692"/>
    </source>
</evidence>
<feature type="transmembrane region" description="Helical" evidence="8">
    <location>
        <begin position="94"/>
        <end position="119"/>
    </location>
</feature>
<feature type="domain" description="Major facilitator superfamily (MFS) profile" evidence="9">
    <location>
        <begin position="27"/>
        <end position="473"/>
    </location>
</feature>
<keyword evidence="3" id="KW-0813">Transport</keyword>
<evidence type="ECO:0000256" key="6">
    <source>
        <dbReference type="ARBA" id="ARBA00022989"/>
    </source>
</evidence>
<dbReference type="OrthoDB" id="9781469at2"/>
<feature type="transmembrane region" description="Helical" evidence="8">
    <location>
        <begin position="155"/>
        <end position="176"/>
    </location>
</feature>
<dbReference type="CDD" id="cd17321">
    <property type="entry name" value="MFS_MMR_MDR_like"/>
    <property type="match status" value="1"/>
</dbReference>
<proteinExistence type="inferred from homology"/>
<protein>
    <submittedName>
        <fullName evidence="10">MFS transporter</fullName>
    </submittedName>
</protein>
<dbReference type="PROSITE" id="PS50850">
    <property type="entry name" value="MFS"/>
    <property type="match status" value="1"/>
</dbReference>
<dbReference type="PANTHER" id="PTHR42718:SF9">
    <property type="entry name" value="MAJOR FACILITATOR SUPERFAMILY MULTIDRUG TRANSPORTER MFSC"/>
    <property type="match status" value="1"/>
</dbReference>
<dbReference type="Proteomes" id="UP000321805">
    <property type="component" value="Chromosome"/>
</dbReference>
<feature type="transmembrane region" description="Helical" evidence="8">
    <location>
        <begin position="422"/>
        <end position="444"/>
    </location>
</feature>
<feature type="transmembrane region" description="Helical" evidence="8">
    <location>
        <begin position="450"/>
        <end position="469"/>
    </location>
</feature>
<evidence type="ECO:0000259" key="9">
    <source>
        <dbReference type="PROSITE" id="PS50850"/>
    </source>
</evidence>
<evidence type="ECO:0000313" key="10">
    <source>
        <dbReference type="EMBL" id="QEC49545.1"/>
    </source>
</evidence>
<evidence type="ECO:0000256" key="1">
    <source>
        <dbReference type="ARBA" id="ARBA00004651"/>
    </source>
</evidence>
<gene>
    <name evidence="10" type="ORF">FSW04_19525</name>
</gene>
<dbReference type="Pfam" id="PF07690">
    <property type="entry name" value="MFS_1"/>
    <property type="match status" value="1"/>
</dbReference>
<feature type="transmembrane region" description="Helical" evidence="8">
    <location>
        <begin position="61"/>
        <end position="82"/>
    </location>
</feature>
<dbReference type="KEGG" id="bsol:FSW04_19525"/>
<evidence type="ECO:0000256" key="4">
    <source>
        <dbReference type="ARBA" id="ARBA00022475"/>
    </source>
</evidence>
<keyword evidence="7 8" id="KW-0472">Membrane</keyword>
<dbReference type="PRINTS" id="PR01036">
    <property type="entry name" value="TCRTETB"/>
</dbReference>
<evidence type="ECO:0000256" key="2">
    <source>
        <dbReference type="ARBA" id="ARBA00008537"/>
    </source>
</evidence>
<evidence type="ECO:0000256" key="3">
    <source>
        <dbReference type="ARBA" id="ARBA00022448"/>
    </source>
</evidence>
<feature type="transmembrane region" description="Helical" evidence="8">
    <location>
        <begin position="371"/>
        <end position="392"/>
    </location>
</feature>
<evidence type="ECO:0000313" key="11">
    <source>
        <dbReference type="Proteomes" id="UP000321805"/>
    </source>
</evidence>